<dbReference type="Proteomes" id="UP001153292">
    <property type="component" value="Chromosome 18"/>
</dbReference>
<proteinExistence type="predicted"/>
<gene>
    <name evidence="1" type="ORF">CHILSU_LOCUS4253</name>
</gene>
<dbReference type="EMBL" id="OU963911">
    <property type="protein sequence ID" value="CAH0401041.1"/>
    <property type="molecule type" value="Genomic_DNA"/>
</dbReference>
<name>A0ABN8AXK6_CHISP</name>
<reference evidence="1" key="1">
    <citation type="submission" date="2021-12" db="EMBL/GenBank/DDBJ databases">
        <authorList>
            <person name="King R."/>
        </authorList>
    </citation>
    <scope>NUCLEOTIDE SEQUENCE</scope>
</reference>
<evidence type="ECO:0000313" key="2">
    <source>
        <dbReference type="Proteomes" id="UP001153292"/>
    </source>
</evidence>
<keyword evidence="2" id="KW-1185">Reference proteome</keyword>
<accession>A0ABN8AXK6</accession>
<dbReference type="InterPro" id="IPR028039">
    <property type="entry name" value="CCDC32"/>
</dbReference>
<protein>
    <submittedName>
        <fullName evidence="1">Uncharacterized protein</fullName>
    </submittedName>
</protein>
<dbReference type="Pfam" id="PF14989">
    <property type="entry name" value="CCDC32"/>
    <property type="match status" value="1"/>
</dbReference>
<sequence>MVDPALSEVPELHEQNAQAWSDVEYDIQSELVPNLWYLFHLSIHLLACSLIVKLMDPWGCEVESAVVVSKFEDDFTASRQDFEKLSDSAEYLAVLERKLKAVRSKNKVVENLSAYRADCINRLMRDGCDLDPVIGDTEAEKLLQDKEN</sequence>
<evidence type="ECO:0000313" key="1">
    <source>
        <dbReference type="EMBL" id="CAH0401041.1"/>
    </source>
</evidence>
<organism evidence="1 2">
    <name type="scientific">Chilo suppressalis</name>
    <name type="common">Asiatic rice borer moth</name>
    <dbReference type="NCBI Taxonomy" id="168631"/>
    <lineage>
        <taxon>Eukaryota</taxon>
        <taxon>Metazoa</taxon>
        <taxon>Ecdysozoa</taxon>
        <taxon>Arthropoda</taxon>
        <taxon>Hexapoda</taxon>
        <taxon>Insecta</taxon>
        <taxon>Pterygota</taxon>
        <taxon>Neoptera</taxon>
        <taxon>Endopterygota</taxon>
        <taxon>Lepidoptera</taxon>
        <taxon>Glossata</taxon>
        <taxon>Ditrysia</taxon>
        <taxon>Pyraloidea</taxon>
        <taxon>Crambidae</taxon>
        <taxon>Crambinae</taxon>
        <taxon>Chilo</taxon>
    </lineage>
</organism>